<comment type="caution">
    <text evidence="1">The sequence shown here is derived from an EMBL/GenBank/DDBJ whole genome shotgun (WGS) entry which is preliminary data.</text>
</comment>
<dbReference type="Proteomes" id="UP000236514">
    <property type="component" value="Unassembled WGS sequence"/>
</dbReference>
<name>A0A2K2TI71_LIMFE</name>
<dbReference type="EMBL" id="POTQ01000014">
    <property type="protein sequence ID" value="PNV57662.1"/>
    <property type="molecule type" value="Genomic_DNA"/>
</dbReference>
<evidence type="ECO:0000313" key="1">
    <source>
        <dbReference type="EMBL" id="PNV57662.1"/>
    </source>
</evidence>
<accession>A0A2K2TI71</accession>
<dbReference type="AlphaFoldDB" id="A0A2K2TI71"/>
<sequence>MIFGSQATDFSQWWLTPVWADDYKSCVLVGTDGEGEAAEWAPNAIGYSVEERKQGMEQVSEAYKELYGKD</sequence>
<reference evidence="1 2" key="1">
    <citation type="submission" date="2018-01" db="EMBL/GenBank/DDBJ databases">
        <title>Draft genome sequence of the feruloyl esterase-producing strain Lactobacillus fermentum CRL 1446, isolated from artisanal goat milk cheese.</title>
        <authorList>
            <person name="Abeijon Mukdsi M.C."/>
            <person name="Saavedra L."/>
            <person name="Gauffin Cano M.P."/>
            <person name="Hebert E.M."/>
            <person name="Medina R.B."/>
        </authorList>
    </citation>
    <scope>NUCLEOTIDE SEQUENCE [LARGE SCALE GENOMIC DNA]</scope>
    <source>
        <strain evidence="1 2">CRL 1446</strain>
    </source>
</reference>
<dbReference type="RefSeq" id="WP_146106837.1">
    <property type="nucleotide sequence ID" value="NZ_CAKMAZ010000009.1"/>
</dbReference>
<proteinExistence type="predicted"/>
<gene>
    <name evidence="1" type="ORF">C1Y38_07285</name>
</gene>
<evidence type="ECO:0000313" key="2">
    <source>
        <dbReference type="Proteomes" id="UP000236514"/>
    </source>
</evidence>
<organism evidence="1 2">
    <name type="scientific">Limosilactobacillus fermentum</name>
    <name type="common">Lactobacillus fermentum</name>
    <dbReference type="NCBI Taxonomy" id="1613"/>
    <lineage>
        <taxon>Bacteria</taxon>
        <taxon>Bacillati</taxon>
        <taxon>Bacillota</taxon>
        <taxon>Bacilli</taxon>
        <taxon>Lactobacillales</taxon>
        <taxon>Lactobacillaceae</taxon>
        <taxon>Limosilactobacillus</taxon>
    </lineage>
</organism>
<protein>
    <submittedName>
        <fullName evidence="1">Uncharacterized protein</fullName>
    </submittedName>
</protein>